<dbReference type="GO" id="GO:0016020">
    <property type="term" value="C:membrane"/>
    <property type="evidence" value="ECO:0007669"/>
    <property type="project" value="GOC"/>
</dbReference>
<organism evidence="4 5">
    <name type="scientific">Microthyrium microscopicum</name>
    <dbReference type="NCBI Taxonomy" id="703497"/>
    <lineage>
        <taxon>Eukaryota</taxon>
        <taxon>Fungi</taxon>
        <taxon>Dikarya</taxon>
        <taxon>Ascomycota</taxon>
        <taxon>Pezizomycotina</taxon>
        <taxon>Dothideomycetes</taxon>
        <taxon>Dothideomycetes incertae sedis</taxon>
        <taxon>Microthyriales</taxon>
        <taxon>Microthyriaceae</taxon>
        <taxon>Microthyrium</taxon>
    </lineage>
</organism>
<reference evidence="4" key="1">
    <citation type="journal article" date="2020" name="Stud. Mycol.">
        <title>101 Dothideomycetes genomes: a test case for predicting lifestyles and emergence of pathogens.</title>
        <authorList>
            <person name="Haridas S."/>
            <person name="Albert R."/>
            <person name="Binder M."/>
            <person name="Bloem J."/>
            <person name="Labutti K."/>
            <person name="Salamov A."/>
            <person name="Andreopoulos B."/>
            <person name="Baker S."/>
            <person name="Barry K."/>
            <person name="Bills G."/>
            <person name="Bluhm B."/>
            <person name="Cannon C."/>
            <person name="Castanera R."/>
            <person name="Culley D."/>
            <person name="Daum C."/>
            <person name="Ezra D."/>
            <person name="Gonzalez J."/>
            <person name="Henrissat B."/>
            <person name="Kuo A."/>
            <person name="Liang C."/>
            <person name="Lipzen A."/>
            <person name="Lutzoni F."/>
            <person name="Magnuson J."/>
            <person name="Mondo S."/>
            <person name="Nolan M."/>
            <person name="Ohm R."/>
            <person name="Pangilinan J."/>
            <person name="Park H.-J."/>
            <person name="Ramirez L."/>
            <person name="Alfaro M."/>
            <person name="Sun H."/>
            <person name="Tritt A."/>
            <person name="Yoshinaga Y."/>
            <person name="Zwiers L.-H."/>
            <person name="Turgeon B."/>
            <person name="Goodwin S."/>
            <person name="Spatafora J."/>
            <person name="Crous P."/>
            <person name="Grigoriev I."/>
        </authorList>
    </citation>
    <scope>NUCLEOTIDE SEQUENCE</scope>
    <source>
        <strain evidence="4">CBS 115976</strain>
    </source>
</reference>
<keyword evidence="3" id="KW-0472">Membrane</keyword>
<keyword evidence="3" id="KW-0812">Transmembrane</keyword>
<dbReference type="GO" id="GO:0000225">
    <property type="term" value="F:N-acetylglucosaminylphosphatidylinositol deacetylase activity"/>
    <property type="evidence" value="ECO:0007669"/>
    <property type="project" value="UniProtKB-EC"/>
</dbReference>
<proteinExistence type="inferred from homology"/>
<comment type="similarity">
    <text evidence="1">Belongs to the PIGL family.</text>
</comment>
<dbReference type="GO" id="GO:0005783">
    <property type="term" value="C:endoplasmic reticulum"/>
    <property type="evidence" value="ECO:0007669"/>
    <property type="project" value="TreeGrafter"/>
</dbReference>
<dbReference type="OrthoDB" id="440160at2759"/>
<accession>A0A6A6UHG4</accession>
<evidence type="ECO:0000313" key="5">
    <source>
        <dbReference type="Proteomes" id="UP000799302"/>
    </source>
</evidence>
<dbReference type="PANTHER" id="PTHR12993:SF11">
    <property type="entry name" value="N-ACETYLGLUCOSAMINYL-PHOSPHATIDYLINOSITOL DE-N-ACETYLASE"/>
    <property type="match status" value="1"/>
</dbReference>
<dbReference type="EC" id="3.5.1.89" evidence="2"/>
<evidence type="ECO:0000256" key="2">
    <source>
        <dbReference type="ARBA" id="ARBA00012176"/>
    </source>
</evidence>
<dbReference type="PANTHER" id="PTHR12993">
    <property type="entry name" value="N-ACETYLGLUCOSAMINYL-PHOSPHATIDYLINOSITOL DE-N-ACETYLASE-RELATED"/>
    <property type="match status" value="1"/>
</dbReference>
<evidence type="ECO:0000256" key="3">
    <source>
        <dbReference type="SAM" id="Phobius"/>
    </source>
</evidence>
<dbReference type="Pfam" id="PF02585">
    <property type="entry name" value="PIG-L"/>
    <property type="match status" value="1"/>
</dbReference>
<evidence type="ECO:0000256" key="1">
    <source>
        <dbReference type="ARBA" id="ARBA00006066"/>
    </source>
</evidence>
<keyword evidence="5" id="KW-1185">Reference proteome</keyword>
<dbReference type="GO" id="GO:0006506">
    <property type="term" value="P:GPI anchor biosynthetic process"/>
    <property type="evidence" value="ECO:0007669"/>
    <property type="project" value="UniProtKB-UniPathway"/>
</dbReference>
<dbReference type="InterPro" id="IPR024078">
    <property type="entry name" value="LmbE-like_dom_sf"/>
</dbReference>
<feature type="transmembrane region" description="Helical" evidence="3">
    <location>
        <begin position="20"/>
        <end position="39"/>
    </location>
</feature>
<dbReference type="AlphaFoldDB" id="A0A6A6UHG4"/>
<evidence type="ECO:0000313" key="4">
    <source>
        <dbReference type="EMBL" id="KAF2670324.1"/>
    </source>
</evidence>
<keyword evidence="3" id="KW-1133">Transmembrane helix</keyword>
<dbReference type="SUPFAM" id="SSF102588">
    <property type="entry name" value="LmbE-like"/>
    <property type="match status" value="1"/>
</dbReference>
<gene>
    <name evidence="4" type="ORF">BT63DRAFT_439387</name>
</gene>
<name>A0A6A6UHG4_9PEZI</name>
<dbReference type="Proteomes" id="UP000799302">
    <property type="component" value="Unassembled WGS sequence"/>
</dbReference>
<dbReference type="InterPro" id="IPR003737">
    <property type="entry name" value="GlcNAc_PI_deacetylase-related"/>
</dbReference>
<protein>
    <recommendedName>
        <fullName evidence="2">N-acetylglucosaminylphosphatidylinositol deacetylase</fullName>
        <ecNumber evidence="2">3.5.1.89</ecNumber>
    </recommendedName>
</protein>
<dbReference type="Gene3D" id="3.40.50.10320">
    <property type="entry name" value="LmbE-like"/>
    <property type="match status" value="1"/>
</dbReference>
<dbReference type="UniPathway" id="UPA00196"/>
<dbReference type="EMBL" id="MU004234">
    <property type="protein sequence ID" value="KAF2670324.1"/>
    <property type="molecule type" value="Genomic_DNA"/>
</dbReference>
<sequence>MLQLPSLRFRRQRVSPLKLFSLAVIACPSILYLLLAYIVPTSPVLVPVSLLASRKPLLVTAHPDDESLFFGPTVLGLQKVGNAKHLRILVFSSGNNYGIGETRKAEAKEACKRIGAAECVVLDRKDIQDNPKVWWDQDVIKKVVKEKIKEWQSDSVLTFDSGGVSGHINHRAVSAAIVSLATTSSSFPPTFMLRTVPTFVPPRKYIGILDLPLTCLRFTFRIMKAFVYNGQGREWTPLDVKNWAGYEKTGLFVSSWSTWRHNVGVFWAHESQNSWDRRLYMLVSRYMWFNDITKVELKEKPT</sequence>